<dbReference type="SMART" id="SM00917">
    <property type="entry name" value="LeuA_dimer"/>
    <property type="match status" value="1"/>
</dbReference>
<evidence type="ECO:0000256" key="12">
    <source>
        <dbReference type="HAMAP-Rule" id="MF_01025"/>
    </source>
</evidence>
<dbReference type="CDD" id="cd07940">
    <property type="entry name" value="DRE_TIM_IPMS"/>
    <property type="match status" value="1"/>
</dbReference>
<evidence type="ECO:0000256" key="4">
    <source>
        <dbReference type="ARBA" id="ARBA00018198"/>
    </source>
</evidence>
<dbReference type="Proteomes" id="UP000035489">
    <property type="component" value="Unassembled WGS sequence"/>
</dbReference>
<feature type="binding site" evidence="12">
    <location>
        <position position="246"/>
    </location>
    <ligand>
        <name>Mn(2+)</name>
        <dbReference type="ChEBI" id="CHEBI:29035"/>
    </ligand>
</feature>
<dbReference type="EC" id="2.3.3.13" evidence="3 12"/>
<dbReference type="PANTHER" id="PTHR10277:SF9">
    <property type="entry name" value="2-ISOPROPYLMALATE SYNTHASE 1, CHLOROPLASTIC-RELATED"/>
    <property type="match status" value="1"/>
</dbReference>
<comment type="catalytic activity">
    <reaction evidence="12">
        <text>3-methyl-2-oxobutanoate + acetyl-CoA + H2O = (2S)-2-isopropylmalate + CoA + H(+)</text>
        <dbReference type="Rhea" id="RHEA:21524"/>
        <dbReference type="ChEBI" id="CHEBI:1178"/>
        <dbReference type="ChEBI" id="CHEBI:11851"/>
        <dbReference type="ChEBI" id="CHEBI:15377"/>
        <dbReference type="ChEBI" id="CHEBI:15378"/>
        <dbReference type="ChEBI" id="CHEBI:57287"/>
        <dbReference type="ChEBI" id="CHEBI:57288"/>
        <dbReference type="EC" id="2.3.3.13"/>
    </reaction>
</comment>
<dbReference type="SUPFAM" id="SSF110921">
    <property type="entry name" value="2-isopropylmalate synthase LeuA, allosteric (dimerisation) domain"/>
    <property type="match status" value="1"/>
</dbReference>
<evidence type="ECO:0000256" key="7">
    <source>
        <dbReference type="ARBA" id="ARBA00022679"/>
    </source>
</evidence>
<dbReference type="PATRIC" id="fig|1225564.3.peg.2465"/>
<keyword evidence="10 12" id="KW-0100">Branched-chain amino acid biosynthesis</keyword>
<dbReference type="FunFam" id="3.20.20.70:FF:000010">
    <property type="entry name" value="2-isopropylmalate synthase"/>
    <property type="match status" value="1"/>
</dbReference>
<dbReference type="Gene3D" id="3.30.160.270">
    <property type="match status" value="1"/>
</dbReference>
<sequence>MTASTTGSSKDRVFIFDTTLRDGEQCPGATMTLEEKLEVAALLDAMGVDIIEAGFPIASNGDFEAVSLIAQQVKNATVAGLARAISADIARAGEAVRHAKKPRIHTFVSTSPIHLAHQMRKTEEEVLEIITTTVTQARNLIEDIEWSAMDATRTPIDYLCRCVEAAIRAGATTINLPDTVGYATPDEYRAMFRAVRERVPNADKAIFSAHCHNDLGLAVANSLAALEGGARQIECTINGIGERAGNAALEEIVMAIRTRGDVLPFETGIETTMLTRASKLASAATSFPVQYNKAIVGRNAFAHESGIHQDGMLKNAQTYEIMTPESVGVSKTSLVMGKHSGRAAFRNKLDELGYSLSDNQFQDAFERFKDLADRKKHVYDEDIEALVDQNIATAHDRIKLVSLHIVAGTRGPQRATMRLQVDGKAVIEEQEGNGPVDATFNAIKALVPHEAVLELYQVHAVTEGTDAQAEVSVRLSADGRSVTSRAADPDTLVASAQAYLGALNKLLSRGARLHAQHAAE</sequence>
<comment type="similarity">
    <text evidence="2 12">Belongs to the alpha-IPM synthase/homocitrate synthase family. LeuA type 1 subfamily.</text>
</comment>
<keyword evidence="15" id="KW-1185">Reference proteome</keyword>
<evidence type="ECO:0000256" key="3">
    <source>
        <dbReference type="ARBA" id="ARBA00012973"/>
    </source>
</evidence>
<dbReference type="EMBL" id="LCYG01000020">
    <property type="protein sequence ID" value="KLK93476.1"/>
    <property type="molecule type" value="Genomic_DNA"/>
</dbReference>
<feature type="region of interest" description="Regulatory domain" evidence="12">
    <location>
        <begin position="399"/>
        <end position="520"/>
    </location>
</feature>
<evidence type="ECO:0000256" key="2">
    <source>
        <dbReference type="ARBA" id="ARBA00009396"/>
    </source>
</evidence>
<dbReference type="InterPro" id="IPR054691">
    <property type="entry name" value="LeuA/HCS_post-cat"/>
</dbReference>
<keyword evidence="8 12" id="KW-0479">Metal-binding</keyword>
<dbReference type="PANTHER" id="PTHR10277">
    <property type="entry name" value="HOMOCITRATE SYNTHASE-RELATED"/>
    <property type="match status" value="1"/>
</dbReference>
<dbReference type="AlphaFoldDB" id="A0A0H1RF37"/>
<feature type="binding site" evidence="12">
    <location>
        <position position="212"/>
    </location>
    <ligand>
        <name>Mn(2+)</name>
        <dbReference type="ChEBI" id="CHEBI:29035"/>
    </ligand>
</feature>
<dbReference type="GO" id="GO:0005829">
    <property type="term" value="C:cytosol"/>
    <property type="evidence" value="ECO:0007669"/>
    <property type="project" value="TreeGrafter"/>
</dbReference>
<dbReference type="InterPro" id="IPR036230">
    <property type="entry name" value="LeuA_allosteric_dom_sf"/>
</dbReference>
<keyword evidence="9 12" id="KW-0464">Manganese</keyword>
<dbReference type="OrthoDB" id="9803573at2"/>
<accession>A0A0H1RF37</accession>
<dbReference type="Gene3D" id="3.20.20.70">
    <property type="entry name" value="Aldolase class I"/>
    <property type="match status" value="1"/>
</dbReference>
<dbReference type="FunFam" id="3.30.160.270:FF:000003">
    <property type="entry name" value="2-isopropylmalate synthase"/>
    <property type="match status" value="1"/>
</dbReference>
<comment type="pathway">
    <text evidence="1 12">Amino-acid biosynthesis; L-leucine biosynthesis; L-leucine from 3-methyl-2-oxobutanoate: step 1/4.</text>
</comment>
<gene>
    <name evidence="12" type="primary">leuA</name>
    <name evidence="14" type="ORF">AA309_09205</name>
</gene>
<evidence type="ECO:0000256" key="8">
    <source>
        <dbReference type="ARBA" id="ARBA00022723"/>
    </source>
</evidence>
<dbReference type="Pfam" id="PF00682">
    <property type="entry name" value="HMGL-like"/>
    <property type="match status" value="1"/>
</dbReference>
<evidence type="ECO:0000256" key="5">
    <source>
        <dbReference type="ARBA" id="ARBA00022430"/>
    </source>
</evidence>
<dbReference type="NCBIfam" id="NF002087">
    <property type="entry name" value="PRK00915.1-4"/>
    <property type="match status" value="1"/>
</dbReference>
<dbReference type="InterPro" id="IPR050073">
    <property type="entry name" value="2-IPM_HCS-like"/>
</dbReference>
<evidence type="ECO:0000256" key="6">
    <source>
        <dbReference type="ARBA" id="ARBA00022605"/>
    </source>
</evidence>
<dbReference type="RefSeq" id="WP_047188684.1">
    <property type="nucleotide sequence ID" value="NZ_LCYG01000020.1"/>
</dbReference>
<dbReference type="InterPro" id="IPR000891">
    <property type="entry name" value="PYR_CT"/>
</dbReference>
<dbReference type="STRING" id="1225564.AA309_09205"/>
<name>A0A0H1RF37_9HYPH</name>
<dbReference type="Pfam" id="PF08502">
    <property type="entry name" value="LeuA_dimer"/>
    <property type="match status" value="1"/>
</dbReference>
<dbReference type="InterPro" id="IPR005671">
    <property type="entry name" value="LeuA_bact_synth"/>
</dbReference>
<feature type="domain" description="Pyruvate carboxyltransferase" evidence="13">
    <location>
        <begin position="13"/>
        <end position="275"/>
    </location>
</feature>
<dbReference type="InterPro" id="IPR013709">
    <property type="entry name" value="2-isopropylmalate_synth_dimer"/>
</dbReference>
<keyword evidence="14" id="KW-0012">Acyltransferase</keyword>
<evidence type="ECO:0000259" key="13">
    <source>
        <dbReference type="PROSITE" id="PS50991"/>
    </source>
</evidence>
<feature type="binding site" evidence="12">
    <location>
        <position position="22"/>
    </location>
    <ligand>
        <name>Mn(2+)</name>
        <dbReference type="ChEBI" id="CHEBI:29035"/>
    </ligand>
</feature>
<evidence type="ECO:0000256" key="11">
    <source>
        <dbReference type="ARBA" id="ARBA00029993"/>
    </source>
</evidence>
<dbReference type="InterPro" id="IPR002034">
    <property type="entry name" value="AIPM/Hcit_synth_CS"/>
</dbReference>
<dbReference type="PROSITE" id="PS00816">
    <property type="entry name" value="AIPM_HOMOCIT_SYNTH_2"/>
    <property type="match status" value="1"/>
</dbReference>
<dbReference type="NCBIfam" id="NF002086">
    <property type="entry name" value="PRK00915.1-3"/>
    <property type="match status" value="1"/>
</dbReference>
<dbReference type="FunFam" id="1.10.238.260:FF:000001">
    <property type="entry name" value="2-isopropylmalate synthase"/>
    <property type="match status" value="1"/>
</dbReference>
<dbReference type="HAMAP" id="MF_01025">
    <property type="entry name" value="LeuA_type1"/>
    <property type="match status" value="1"/>
</dbReference>
<reference evidence="14 15" key="1">
    <citation type="submission" date="2015-05" db="EMBL/GenBank/DDBJ databases">
        <title>Draft genome sequence of Microvirga vignae strain BR3299, a novel nitrogen fixing bacteria isolated from Brazil semi-aired region.</title>
        <authorList>
            <person name="Zilli J.E."/>
            <person name="Passos S.R."/>
            <person name="Leite J."/>
            <person name="Baldani J.I."/>
            <person name="Xavier G.R."/>
            <person name="Rumjaneck N.G."/>
            <person name="Simoes-Araujo J.L."/>
        </authorList>
    </citation>
    <scope>NUCLEOTIDE SEQUENCE [LARGE SCALE GENOMIC DNA]</scope>
    <source>
        <strain evidence="14 15">BR3299</strain>
    </source>
</reference>
<dbReference type="Pfam" id="PF22617">
    <property type="entry name" value="HCS_D2"/>
    <property type="match status" value="1"/>
</dbReference>
<evidence type="ECO:0000313" key="14">
    <source>
        <dbReference type="EMBL" id="KLK93476.1"/>
    </source>
</evidence>
<dbReference type="GO" id="GO:0003852">
    <property type="term" value="F:2-isopropylmalate synthase activity"/>
    <property type="evidence" value="ECO:0007669"/>
    <property type="project" value="UniProtKB-UniRule"/>
</dbReference>
<dbReference type="NCBIfam" id="TIGR00973">
    <property type="entry name" value="leuA_bact"/>
    <property type="match status" value="1"/>
</dbReference>
<dbReference type="PROSITE" id="PS50991">
    <property type="entry name" value="PYR_CT"/>
    <property type="match status" value="1"/>
</dbReference>
<comment type="function">
    <text evidence="12">Catalyzes the condensation of the acetyl group of acetyl-CoA with 3-methyl-2-oxobutanoate (2-ketoisovalerate) to form 3-carboxy-3-hydroxy-4-methylpentanoate (2-isopropylmalate).</text>
</comment>
<keyword evidence="7 12" id="KW-0808">Transferase</keyword>
<feature type="binding site" evidence="12">
    <location>
        <position position="210"/>
    </location>
    <ligand>
        <name>Mn(2+)</name>
        <dbReference type="ChEBI" id="CHEBI:29035"/>
    </ligand>
</feature>
<evidence type="ECO:0000256" key="10">
    <source>
        <dbReference type="ARBA" id="ARBA00023304"/>
    </source>
</evidence>
<dbReference type="SUPFAM" id="SSF51569">
    <property type="entry name" value="Aldolase"/>
    <property type="match status" value="1"/>
</dbReference>
<dbReference type="PROSITE" id="PS00815">
    <property type="entry name" value="AIPM_HOMOCIT_SYNTH_1"/>
    <property type="match status" value="1"/>
</dbReference>
<evidence type="ECO:0000256" key="9">
    <source>
        <dbReference type="ARBA" id="ARBA00023211"/>
    </source>
</evidence>
<dbReference type="UniPathway" id="UPA00048">
    <property type="reaction ID" value="UER00070"/>
</dbReference>
<protein>
    <recommendedName>
        <fullName evidence="4 12">2-isopropylmalate synthase</fullName>
        <ecNumber evidence="3 12">2.3.3.13</ecNumber>
    </recommendedName>
    <alternativeName>
        <fullName evidence="11 12">Alpha-IPM synthase</fullName>
    </alternativeName>
    <alternativeName>
        <fullName evidence="12">Alpha-isopropylmalate synthase</fullName>
    </alternativeName>
</protein>
<organism evidence="14 15">
    <name type="scientific">Microvirga vignae</name>
    <dbReference type="NCBI Taxonomy" id="1225564"/>
    <lineage>
        <taxon>Bacteria</taxon>
        <taxon>Pseudomonadati</taxon>
        <taxon>Pseudomonadota</taxon>
        <taxon>Alphaproteobacteria</taxon>
        <taxon>Hyphomicrobiales</taxon>
        <taxon>Methylobacteriaceae</taxon>
        <taxon>Microvirga</taxon>
    </lineage>
</organism>
<evidence type="ECO:0000256" key="1">
    <source>
        <dbReference type="ARBA" id="ARBA00004689"/>
    </source>
</evidence>
<keyword evidence="12" id="KW-0963">Cytoplasm</keyword>
<keyword evidence="6 12" id="KW-0028">Amino-acid biosynthesis</keyword>
<comment type="cofactor">
    <cofactor evidence="12">
        <name>Mn(2+)</name>
        <dbReference type="ChEBI" id="CHEBI:29035"/>
    </cofactor>
</comment>
<comment type="caution">
    <text evidence="14">The sequence shown here is derived from an EMBL/GenBank/DDBJ whole genome shotgun (WGS) entry which is preliminary data.</text>
</comment>
<dbReference type="GO" id="GO:0030145">
    <property type="term" value="F:manganese ion binding"/>
    <property type="evidence" value="ECO:0007669"/>
    <property type="project" value="UniProtKB-UniRule"/>
</dbReference>
<evidence type="ECO:0000313" key="15">
    <source>
        <dbReference type="Proteomes" id="UP000035489"/>
    </source>
</evidence>
<dbReference type="GO" id="GO:0009098">
    <property type="term" value="P:L-leucine biosynthetic process"/>
    <property type="evidence" value="ECO:0007669"/>
    <property type="project" value="UniProtKB-UniRule"/>
</dbReference>
<keyword evidence="5 12" id="KW-0432">Leucine biosynthesis</keyword>
<dbReference type="GO" id="GO:0003985">
    <property type="term" value="F:acetyl-CoA C-acetyltransferase activity"/>
    <property type="evidence" value="ECO:0007669"/>
    <property type="project" value="UniProtKB-UniRule"/>
</dbReference>
<proteinExistence type="inferred from homology"/>
<dbReference type="Gene3D" id="1.10.238.260">
    <property type="match status" value="1"/>
</dbReference>
<comment type="subunit">
    <text evidence="12">Homodimer.</text>
</comment>
<dbReference type="InterPro" id="IPR013785">
    <property type="entry name" value="Aldolase_TIM"/>
</dbReference>